<sequence>MNIRPRLSGVRLLLLGAPLLLAGCSSMSGFSWSSLSPLNWFSGSSSMQVTDQGVGGITASTPLAENEIKEGLKGDYRLRSGMATNDGQLVSFYQAMKEDQIKLVISGQPKGTVERIDVMDNNIPSQWGVKMGTPFGDLYKKAFGVCRQGTGDDTAQIECAAPDSKHVSYLFEGDWHGPEGLMPSDDSLQSWKVSKIIWRAKPSMS</sequence>
<dbReference type="PROSITE" id="PS51257">
    <property type="entry name" value="PROKAR_LIPOPROTEIN"/>
    <property type="match status" value="1"/>
</dbReference>
<comment type="caution">
    <text evidence="1">The sequence shown here is derived from an EMBL/GenBank/DDBJ whole genome shotgun (WGS) entry which is preliminary data.</text>
</comment>
<gene>
    <name evidence="1" type="primary">yfeY</name>
    <name evidence="1" type="ORF">ERS008502_01058</name>
</gene>
<dbReference type="EMBL" id="CQBM01000001">
    <property type="protein sequence ID" value="CNH65248.1"/>
    <property type="molecule type" value="Genomic_DNA"/>
</dbReference>
<dbReference type="InterPro" id="IPR038714">
    <property type="entry name" value="YfeY-like_sf"/>
</dbReference>
<name>A0AA36LLU0_YERMO</name>
<dbReference type="Pfam" id="PF06572">
    <property type="entry name" value="DUF1131"/>
    <property type="match status" value="1"/>
</dbReference>
<dbReference type="Proteomes" id="UP000040841">
    <property type="component" value="Unassembled WGS sequence"/>
</dbReference>
<evidence type="ECO:0000313" key="1">
    <source>
        <dbReference type="EMBL" id="CNH65248.1"/>
    </source>
</evidence>
<reference evidence="1 2" key="1">
    <citation type="submission" date="2015-03" db="EMBL/GenBank/DDBJ databases">
        <authorList>
            <consortium name="Pathogen Informatics"/>
            <person name="Murphy D."/>
        </authorList>
    </citation>
    <scope>NUCLEOTIDE SEQUENCE [LARGE SCALE GENOMIC DNA]</scope>
    <source>
        <strain evidence="1 2">FE82747</strain>
    </source>
</reference>
<keyword evidence="1" id="KW-0449">Lipoprotein</keyword>
<dbReference type="NCBIfam" id="NF007990">
    <property type="entry name" value="PRK10718.1"/>
    <property type="match status" value="1"/>
</dbReference>
<dbReference type="Gene3D" id="2.60.460.10">
    <property type="entry name" value="protein yfey like domain"/>
    <property type="match status" value="1"/>
</dbReference>
<proteinExistence type="predicted"/>
<dbReference type="AlphaFoldDB" id="A0AA36LLU0"/>
<evidence type="ECO:0000313" key="2">
    <source>
        <dbReference type="Proteomes" id="UP000040841"/>
    </source>
</evidence>
<protein>
    <submittedName>
        <fullName evidence="1">Outer membrane lipoprotein YfeY</fullName>
    </submittedName>
</protein>
<organism evidence="1 2">
    <name type="scientific">Yersinia mollaretii</name>
    <dbReference type="NCBI Taxonomy" id="33060"/>
    <lineage>
        <taxon>Bacteria</taxon>
        <taxon>Pseudomonadati</taxon>
        <taxon>Pseudomonadota</taxon>
        <taxon>Gammaproteobacteria</taxon>
        <taxon>Enterobacterales</taxon>
        <taxon>Yersiniaceae</taxon>
        <taxon>Yersinia</taxon>
    </lineage>
</organism>
<dbReference type="InterPro" id="IPR010938">
    <property type="entry name" value="DUF1131"/>
</dbReference>
<dbReference type="RefSeq" id="WP_049678112.1">
    <property type="nucleotide sequence ID" value="NZ_CABMMJ010000001.1"/>
</dbReference>
<accession>A0AA36LLU0</accession>